<protein>
    <submittedName>
        <fullName evidence="1">Uncharacterized protein</fullName>
    </submittedName>
</protein>
<accession>A0A450UK93</accession>
<sequence length="46" mass="4830">MDIENIGPSGFMLGFACAAYPKQTLGCLPAGEWETAQSTITNQGLP</sequence>
<evidence type="ECO:0000313" key="1">
    <source>
        <dbReference type="EMBL" id="VFJ92976.1"/>
    </source>
</evidence>
<name>A0A450UK93_9GAMM</name>
<reference evidence="1" key="1">
    <citation type="submission" date="2019-02" db="EMBL/GenBank/DDBJ databases">
        <authorList>
            <person name="Gruber-Vodicka R. H."/>
            <person name="Seah K. B. B."/>
        </authorList>
    </citation>
    <scope>NUCLEOTIDE SEQUENCE</scope>
    <source>
        <strain evidence="1">BECK_M6</strain>
    </source>
</reference>
<dbReference type="EMBL" id="CAADFH010000027">
    <property type="protein sequence ID" value="VFJ92976.1"/>
    <property type="molecule type" value="Genomic_DNA"/>
</dbReference>
<gene>
    <name evidence="1" type="ORF">BECKLFY1418A_GA0070994_102735</name>
</gene>
<proteinExistence type="predicted"/>
<dbReference type="AlphaFoldDB" id="A0A450UK93"/>
<organism evidence="1">
    <name type="scientific">Candidatus Kentrum sp. LFY</name>
    <dbReference type="NCBI Taxonomy" id="2126342"/>
    <lineage>
        <taxon>Bacteria</taxon>
        <taxon>Pseudomonadati</taxon>
        <taxon>Pseudomonadota</taxon>
        <taxon>Gammaproteobacteria</taxon>
        <taxon>Candidatus Kentrum</taxon>
    </lineage>
</organism>